<evidence type="ECO:0000313" key="2">
    <source>
        <dbReference type="EMBL" id="MDO7857340.1"/>
    </source>
</evidence>
<feature type="transmembrane region" description="Helical" evidence="1">
    <location>
        <begin position="181"/>
        <end position="201"/>
    </location>
</feature>
<protein>
    <submittedName>
        <fullName evidence="2">YoaK family protein</fullName>
    </submittedName>
</protein>
<dbReference type="PANTHER" id="PTHR37314">
    <property type="entry name" value="SLR0142 PROTEIN"/>
    <property type="match status" value="1"/>
</dbReference>
<organism evidence="2 3">
    <name type="scientific">Providencia huashanensis</name>
    <dbReference type="NCBI Taxonomy" id="3037798"/>
    <lineage>
        <taxon>Bacteria</taxon>
        <taxon>Pseudomonadati</taxon>
        <taxon>Pseudomonadota</taxon>
        <taxon>Gammaproteobacteria</taxon>
        <taxon>Enterobacterales</taxon>
        <taxon>Morganellaceae</taxon>
        <taxon>Providencia</taxon>
    </lineage>
</organism>
<feature type="transmembrane region" description="Helical" evidence="1">
    <location>
        <begin position="61"/>
        <end position="81"/>
    </location>
</feature>
<keyword evidence="3" id="KW-1185">Reference proteome</keyword>
<keyword evidence="1" id="KW-1133">Transmembrane helix</keyword>
<feature type="transmembrane region" description="Helical" evidence="1">
    <location>
        <begin position="207"/>
        <end position="223"/>
    </location>
</feature>
<dbReference type="PANTHER" id="PTHR37314:SF4">
    <property type="entry name" value="UPF0700 TRANSMEMBRANE PROTEIN YOAK"/>
    <property type="match status" value="1"/>
</dbReference>
<evidence type="ECO:0000256" key="1">
    <source>
        <dbReference type="SAM" id="Phobius"/>
    </source>
</evidence>
<name>A0ABT9ART2_9GAMM</name>
<dbReference type="Pfam" id="PF06912">
    <property type="entry name" value="DUF1275"/>
    <property type="match status" value="1"/>
</dbReference>
<dbReference type="EMBL" id="JAUQTG010000007">
    <property type="protein sequence ID" value="MDO7857340.1"/>
    <property type="molecule type" value="Genomic_DNA"/>
</dbReference>
<feature type="transmembrane region" description="Helical" evidence="1">
    <location>
        <begin position="93"/>
        <end position="114"/>
    </location>
</feature>
<accession>A0ABT9ART2</accession>
<gene>
    <name evidence="2" type="ORF">Q5E86_13485</name>
</gene>
<feature type="transmembrane region" description="Helical" evidence="1">
    <location>
        <begin position="12"/>
        <end position="33"/>
    </location>
</feature>
<keyword evidence="1" id="KW-0812">Transmembrane</keyword>
<comment type="caution">
    <text evidence="2">The sequence shown here is derived from an EMBL/GenBank/DDBJ whole genome shotgun (WGS) entry which is preliminary data.</text>
</comment>
<keyword evidence="1" id="KW-0472">Membrane</keyword>
<sequence length="276" mass="30997">MTTSSPQVPFMQLPTIAFLLAIASGMLDGYAFFTTKSFATFQSGNIIMLGYQFAENGLTAVTPYVISIFSFGAGAMLLALIRYRYNTDEKTWTFTLLSLEIALLLLLIAYIFLFNIQSKGFHAVWALSFIAGMQGNAFHKINGMLYGNIAVTLNVQLGFSSLAESIAFKGKARKNALYKSYCYFLTLLGFAGGAFLMVLLADYAREYALFATLIPLCLIFFSGRQFSKENKQLPIDSDWCGWKRRGKSRLLKCYYKSCWWLRASTVFLAPLSRSER</sequence>
<evidence type="ECO:0000313" key="3">
    <source>
        <dbReference type="Proteomes" id="UP001176478"/>
    </source>
</evidence>
<proteinExistence type="predicted"/>
<dbReference type="Proteomes" id="UP001176478">
    <property type="component" value="Unassembled WGS sequence"/>
</dbReference>
<reference evidence="2" key="2">
    <citation type="journal article" date="2024" name="Int. J. Antimicrob. Agents">
        <title>Identification of a novel Providencia species showing multi-drug-resistant in three patients with hospital-acquired infection.</title>
        <authorList>
            <person name="Yang W."/>
            <person name="Chen J."/>
            <person name="Yang F."/>
            <person name="Ji P."/>
            <person name="Shen S."/>
            <person name="Yin D."/>
            <person name="Hu F."/>
        </authorList>
    </citation>
    <scope>NUCLEOTIDE SEQUENCE</scope>
    <source>
        <strain evidence="2">CRE-138-0111</strain>
    </source>
</reference>
<reference evidence="2" key="1">
    <citation type="submission" date="2023-07" db="EMBL/GenBank/DDBJ databases">
        <authorList>
            <person name="Yang W."/>
            <person name="Chen J."/>
            <person name="Ji P."/>
            <person name="Hu F."/>
        </authorList>
    </citation>
    <scope>NUCLEOTIDE SEQUENCE</scope>
    <source>
        <strain evidence="2">CRE-138-0111</strain>
    </source>
</reference>
<dbReference type="InterPro" id="IPR010699">
    <property type="entry name" value="DUF1275"/>
</dbReference>